<name>A0A1I7U776_9PELO</name>
<evidence type="ECO:0000256" key="1">
    <source>
        <dbReference type="SAM" id="SignalP"/>
    </source>
</evidence>
<dbReference type="Proteomes" id="UP000095282">
    <property type="component" value="Unplaced"/>
</dbReference>
<evidence type="ECO:0000313" key="3">
    <source>
        <dbReference type="WBParaSite" id="Csp11.Scaffold629.g15566.t1"/>
    </source>
</evidence>
<feature type="signal peptide" evidence="1">
    <location>
        <begin position="1"/>
        <end position="17"/>
    </location>
</feature>
<sequence>MILNLFAISALLGLAACSDYNSNGNNYGAANTGNYFLPPRHHIRRNHWRRSSSSSESDEKWECARLGVIRPPRNSNANLFSAPKIAYYTHQGKEKAIVVCENPQIQILVGKSENANPLQQNVTDYPIVSLSSKSGITLNCNKRKDRYEAVNLVTFDTVPLSGITCITADADGQDAFVSDILDVLTAAQSLF</sequence>
<proteinExistence type="predicted"/>
<dbReference type="WBParaSite" id="Csp11.Scaffold629.g15566.t1">
    <property type="protein sequence ID" value="Csp11.Scaffold629.g15566.t1"/>
    <property type="gene ID" value="Csp11.Scaffold629.g15566"/>
</dbReference>
<dbReference type="eggNOG" id="ENOG502T37D">
    <property type="taxonomic scope" value="Eukaryota"/>
</dbReference>
<dbReference type="PANTHER" id="PTHR38633">
    <property type="entry name" value="PROTEIN CBG15573-RELATED"/>
    <property type="match status" value="1"/>
</dbReference>
<keyword evidence="2" id="KW-1185">Reference proteome</keyword>
<protein>
    <submittedName>
        <fullName evidence="3">Major sperm protein</fullName>
    </submittedName>
</protein>
<dbReference type="STRING" id="1561998.A0A1I7U776"/>
<organism evidence="2 3">
    <name type="scientific">Caenorhabditis tropicalis</name>
    <dbReference type="NCBI Taxonomy" id="1561998"/>
    <lineage>
        <taxon>Eukaryota</taxon>
        <taxon>Metazoa</taxon>
        <taxon>Ecdysozoa</taxon>
        <taxon>Nematoda</taxon>
        <taxon>Chromadorea</taxon>
        <taxon>Rhabditida</taxon>
        <taxon>Rhabditina</taxon>
        <taxon>Rhabditomorpha</taxon>
        <taxon>Rhabditoidea</taxon>
        <taxon>Rhabditidae</taxon>
        <taxon>Peloderinae</taxon>
        <taxon>Caenorhabditis</taxon>
    </lineage>
</organism>
<reference evidence="3" key="1">
    <citation type="submission" date="2016-11" db="UniProtKB">
        <authorList>
            <consortium name="WormBaseParasite"/>
        </authorList>
    </citation>
    <scope>IDENTIFICATION</scope>
</reference>
<keyword evidence="1" id="KW-0732">Signal</keyword>
<dbReference type="PANTHER" id="PTHR38633:SF5">
    <property type="entry name" value="DUF1525 DOMAIN-CONTAINING PROTEIN"/>
    <property type="match status" value="1"/>
</dbReference>
<accession>A0A1I7U776</accession>
<evidence type="ECO:0000313" key="2">
    <source>
        <dbReference type="Proteomes" id="UP000095282"/>
    </source>
</evidence>
<feature type="chain" id="PRO_5009308488" evidence="1">
    <location>
        <begin position="18"/>
        <end position="191"/>
    </location>
</feature>
<dbReference type="AlphaFoldDB" id="A0A1I7U776"/>